<organism evidence="14 15">
    <name type="scientific">Scheffersomyces stipitis (strain ATCC 58785 / CBS 6054 / NBRC 10063 / NRRL Y-11545)</name>
    <name type="common">Yeast</name>
    <name type="synonym">Pichia stipitis</name>
    <dbReference type="NCBI Taxonomy" id="322104"/>
    <lineage>
        <taxon>Eukaryota</taxon>
        <taxon>Fungi</taxon>
        <taxon>Dikarya</taxon>
        <taxon>Ascomycota</taxon>
        <taxon>Saccharomycotina</taxon>
        <taxon>Pichiomycetes</taxon>
        <taxon>Debaryomycetaceae</taxon>
        <taxon>Scheffersomyces</taxon>
    </lineage>
</organism>
<dbReference type="InParanoid" id="A3LWP0"/>
<dbReference type="GO" id="GO:0042180">
    <property type="term" value="P:ketone metabolic process"/>
    <property type="evidence" value="ECO:0007669"/>
    <property type="project" value="UniProtKB-ARBA"/>
</dbReference>
<evidence type="ECO:0000313" key="15">
    <source>
        <dbReference type="Proteomes" id="UP000002258"/>
    </source>
</evidence>
<dbReference type="eggNOG" id="KOG1577">
    <property type="taxonomic scope" value="Eukaryota"/>
</dbReference>
<dbReference type="SUPFAM" id="SSF51430">
    <property type="entry name" value="NAD(P)-linked oxidoreductase"/>
    <property type="match status" value="1"/>
</dbReference>
<feature type="binding site" evidence="10">
    <location>
        <position position="135"/>
    </location>
    <ligand>
        <name>substrate</name>
    </ligand>
</feature>
<keyword evidence="2" id="KW-0521">NADP</keyword>
<gene>
    <name evidence="14" type="primary">AKR5</name>
    <name evidence="14" type="ORF">PICST_48294</name>
</gene>
<dbReference type="PANTHER" id="PTHR43827:SF3">
    <property type="entry name" value="NADP-DEPENDENT OXIDOREDUCTASE DOMAIN-CONTAINING PROTEIN"/>
    <property type="match status" value="1"/>
</dbReference>
<keyword evidence="3" id="KW-0560">Oxidoreductase</keyword>
<feature type="site" description="Lowers pKa of active site Tyr" evidence="11">
    <location>
        <position position="98"/>
    </location>
</feature>
<dbReference type="InterPro" id="IPR044494">
    <property type="entry name" value="AKR3C2/3"/>
</dbReference>
<dbReference type="InterPro" id="IPR036812">
    <property type="entry name" value="NAD(P)_OxRdtase_dom_sf"/>
</dbReference>
<dbReference type="GO" id="GO:0047011">
    <property type="term" value="F:2-dehydropantolactone reductase (A-specific) activity"/>
    <property type="evidence" value="ECO:0007669"/>
    <property type="project" value="UniProtKB-ARBA"/>
</dbReference>
<dbReference type="PROSITE" id="PS00062">
    <property type="entry name" value="ALDOKETO_REDUCTASE_2"/>
    <property type="match status" value="1"/>
</dbReference>
<reference evidence="14 15" key="1">
    <citation type="journal article" date="2007" name="Nat. Biotechnol.">
        <title>Genome sequence of the lignocellulose-bioconverting and xylose-fermenting yeast Pichia stipitis.</title>
        <authorList>
            <person name="Jeffries T.W."/>
            <person name="Grigoriev I.V."/>
            <person name="Grimwood J."/>
            <person name="Laplaza J.M."/>
            <person name="Aerts A."/>
            <person name="Salamov A."/>
            <person name="Schmutz J."/>
            <person name="Lindquist E."/>
            <person name="Dehal P."/>
            <person name="Shapiro H."/>
            <person name="Jin Y.S."/>
            <person name="Passoth V."/>
            <person name="Richardson P.M."/>
        </authorList>
    </citation>
    <scope>NUCLEOTIDE SEQUENCE [LARGE SCALE GENOMIC DNA]</scope>
    <source>
        <strain evidence="15">ATCC 58785 / CBS 6054 / NBRC 10063 / NRRL Y-11545</strain>
    </source>
</reference>
<dbReference type="Gene3D" id="3.20.20.100">
    <property type="entry name" value="NADP-dependent oxidoreductase domain"/>
    <property type="match status" value="1"/>
</dbReference>
<dbReference type="PRINTS" id="PR00069">
    <property type="entry name" value="ALDKETRDTASE"/>
</dbReference>
<evidence type="ECO:0000256" key="12">
    <source>
        <dbReference type="SAM" id="MobiDB-lite"/>
    </source>
</evidence>
<dbReference type="GO" id="GO:0016652">
    <property type="term" value="F:oxidoreductase activity, acting on NAD(P)H as acceptor"/>
    <property type="evidence" value="ECO:0007669"/>
    <property type="project" value="InterPro"/>
</dbReference>
<dbReference type="InterPro" id="IPR018170">
    <property type="entry name" value="Aldo/ket_reductase_CS"/>
</dbReference>
<dbReference type="OMA" id="GTKWQWL"/>
<dbReference type="Pfam" id="PF00248">
    <property type="entry name" value="Aldo_ket_red"/>
    <property type="match status" value="1"/>
</dbReference>
<name>A3LWP0_PICST</name>
<keyword evidence="15" id="KW-1185">Reference proteome</keyword>
<feature type="region of interest" description="Disordered" evidence="12">
    <location>
        <begin position="1"/>
        <end position="23"/>
    </location>
</feature>
<evidence type="ECO:0000256" key="8">
    <source>
        <dbReference type="ARBA" id="ARBA00081322"/>
    </source>
</evidence>
<dbReference type="InterPro" id="IPR023210">
    <property type="entry name" value="NADP_OxRdtase_dom"/>
</dbReference>
<evidence type="ECO:0000259" key="13">
    <source>
        <dbReference type="Pfam" id="PF00248"/>
    </source>
</evidence>
<dbReference type="EC" id="1.1.1.358" evidence="6"/>
<dbReference type="OrthoDB" id="416253at2759"/>
<evidence type="ECO:0000256" key="7">
    <source>
        <dbReference type="ARBA" id="ARBA00079693"/>
    </source>
</evidence>
<protein>
    <recommendedName>
        <fullName evidence="7">2-dehydropantolactone reductase</fullName>
        <ecNumber evidence="6">1.1.1.358</ecNumber>
    </recommendedName>
    <alternativeName>
        <fullName evidence="7">2-dehydropantolactone reductase</fullName>
    </alternativeName>
    <alternativeName>
        <fullName evidence="8">Ketopantoyl-lactone reductase</fullName>
    </alternativeName>
</protein>
<comment type="catalytic activity">
    <reaction evidence="4">
        <text>(R)-pantolactone + NADP(+) = 2-dehydropantolactone + NADPH + H(+)</text>
        <dbReference type="Rhea" id="RHEA:18981"/>
        <dbReference type="ChEBI" id="CHEBI:15378"/>
        <dbReference type="ChEBI" id="CHEBI:16719"/>
        <dbReference type="ChEBI" id="CHEBI:18395"/>
        <dbReference type="ChEBI" id="CHEBI:57783"/>
        <dbReference type="ChEBI" id="CHEBI:58349"/>
        <dbReference type="EC" id="1.1.1.358"/>
    </reaction>
</comment>
<sequence>MTKSASKPVELTHNFTTKSGKPITLGTGTGTKWQWLKKGRPEEEQNTLTTELVDSILLALENGYNHIDTAEVYTTHPEVAAAVKKSGIAREDLFITTKYTPGFRTFPAISSGPTEFIDRALKELETDYVDLFLIHSPFFEEKVSRGQTLESAWAEVIDAKKAGKVRHIGVSNFSKEHLERTFKVAGNPDFYPKVNQIEFHPYLQNQSPGIIKFAQENDILIEAYGPLSTLFRIKQNGVDVEDHPLKELIPKLAEKYGKTDAQILLRYTLQKKILPITTSSKLDRIRQSLEVYNFEISDEDVAEIDKTGSSYHFRQFFVEEYDH</sequence>
<evidence type="ECO:0000256" key="4">
    <source>
        <dbReference type="ARBA" id="ARBA00050878"/>
    </source>
</evidence>
<evidence type="ECO:0000256" key="10">
    <source>
        <dbReference type="PIRSR" id="PIRSR000097-2"/>
    </source>
</evidence>
<dbReference type="HOGENOM" id="CLU_023205_0_3_1"/>
<feature type="domain" description="NADP-dependent oxidoreductase" evidence="13">
    <location>
        <begin position="25"/>
        <end position="306"/>
    </location>
</feature>
<comment type="catalytic activity">
    <reaction evidence="5">
        <text>isatin + NADPH + H(+) = 3-hydroxyindolin-2-one + NADP(+)</text>
        <dbReference type="Rhea" id="RHEA:68608"/>
        <dbReference type="ChEBI" id="CHEBI:15378"/>
        <dbReference type="ChEBI" id="CHEBI:27539"/>
        <dbReference type="ChEBI" id="CHEBI:28536"/>
        <dbReference type="ChEBI" id="CHEBI:57783"/>
        <dbReference type="ChEBI" id="CHEBI:58349"/>
    </reaction>
</comment>
<evidence type="ECO:0000256" key="6">
    <source>
        <dbReference type="ARBA" id="ARBA00066965"/>
    </source>
</evidence>
<evidence type="ECO:0000313" key="14">
    <source>
        <dbReference type="EMBL" id="ABN67667.2"/>
    </source>
</evidence>
<dbReference type="AlphaFoldDB" id="A3LWP0"/>
<dbReference type="PANTHER" id="PTHR43827">
    <property type="entry name" value="2,5-DIKETO-D-GLUCONIC ACID REDUCTASE"/>
    <property type="match status" value="1"/>
</dbReference>
<dbReference type="GeneID" id="4839772"/>
<dbReference type="InterPro" id="IPR020471">
    <property type="entry name" value="AKR"/>
</dbReference>
<dbReference type="CDD" id="cd19120">
    <property type="entry name" value="AKR_AKR3C2-3"/>
    <property type="match status" value="1"/>
</dbReference>
<evidence type="ECO:0000256" key="1">
    <source>
        <dbReference type="ARBA" id="ARBA00007905"/>
    </source>
</evidence>
<comment type="similarity">
    <text evidence="1">Belongs to the aldo/keto reductase family.</text>
</comment>
<dbReference type="PIRSF" id="PIRSF000097">
    <property type="entry name" value="AKR"/>
    <property type="match status" value="1"/>
</dbReference>
<dbReference type="EMBL" id="CP000500">
    <property type="protein sequence ID" value="ABN67667.2"/>
    <property type="molecule type" value="Genomic_DNA"/>
</dbReference>
<dbReference type="RefSeq" id="XP_001385696.2">
    <property type="nucleotide sequence ID" value="XM_001385659.1"/>
</dbReference>
<dbReference type="KEGG" id="pic:PICST_48294"/>
<feature type="active site" description="Proton donor" evidence="9">
    <location>
        <position position="73"/>
    </location>
</feature>
<dbReference type="FunFam" id="3.20.20.100:FF:000002">
    <property type="entry name" value="2,5-diketo-D-gluconic acid reductase A"/>
    <property type="match status" value="1"/>
</dbReference>
<evidence type="ECO:0000256" key="9">
    <source>
        <dbReference type="PIRSR" id="PIRSR000097-1"/>
    </source>
</evidence>
<dbReference type="Proteomes" id="UP000002258">
    <property type="component" value="Chromosome 6"/>
</dbReference>
<dbReference type="STRING" id="322104.A3LWP0"/>
<evidence type="ECO:0000256" key="5">
    <source>
        <dbReference type="ARBA" id="ARBA00051098"/>
    </source>
</evidence>
<evidence type="ECO:0000256" key="2">
    <source>
        <dbReference type="ARBA" id="ARBA00022857"/>
    </source>
</evidence>
<accession>A3LWP0</accession>
<evidence type="ECO:0000256" key="11">
    <source>
        <dbReference type="PIRSR" id="PIRSR000097-3"/>
    </source>
</evidence>
<proteinExistence type="inferred from homology"/>
<evidence type="ECO:0000256" key="3">
    <source>
        <dbReference type="ARBA" id="ARBA00023002"/>
    </source>
</evidence>